<protein>
    <recommendedName>
        <fullName evidence="3">Signal peptidase I</fullName>
        <ecNumber evidence="3">3.4.21.89</ecNumber>
    </recommendedName>
</protein>
<dbReference type="AlphaFoldDB" id="A0AAW3H6H3"/>
<evidence type="ECO:0000313" key="6">
    <source>
        <dbReference type="Proteomes" id="UP000033658"/>
    </source>
</evidence>
<feature type="domain" description="Peptidase S26" evidence="4">
    <location>
        <begin position="8"/>
        <end position="172"/>
    </location>
</feature>
<dbReference type="Gene3D" id="2.10.109.10">
    <property type="entry name" value="Umud Fragment, subunit A"/>
    <property type="match status" value="1"/>
</dbReference>
<keyword evidence="3" id="KW-0645">Protease</keyword>
<dbReference type="PANTHER" id="PTHR43390">
    <property type="entry name" value="SIGNAL PEPTIDASE I"/>
    <property type="match status" value="1"/>
</dbReference>
<dbReference type="Proteomes" id="UP000033658">
    <property type="component" value="Unassembled WGS sequence"/>
</dbReference>
<accession>A0AAW3H6H3</accession>
<comment type="similarity">
    <text evidence="2 3">Belongs to the peptidase S26 family.</text>
</comment>
<dbReference type="EC" id="3.4.21.89" evidence="3"/>
<dbReference type="NCBIfam" id="TIGR02227">
    <property type="entry name" value="sigpep_I_bact"/>
    <property type="match status" value="1"/>
</dbReference>
<proteinExistence type="inferred from homology"/>
<evidence type="ECO:0000256" key="2">
    <source>
        <dbReference type="ARBA" id="ARBA00009370"/>
    </source>
</evidence>
<dbReference type="GO" id="GO:0006465">
    <property type="term" value="P:signal peptide processing"/>
    <property type="evidence" value="ECO:0007669"/>
    <property type="project" value="InterPro"/>
</dbReference>
<evidence type="ECO:0000313" key="5">
    <source>
        <dbReference type="EMBL" id="KJQ58855.1"/>
    </source>
</evidence>
<dbReference type="GO" id="GO:0009003">
    <property type="term" value="F:signal peptidase activity"/>
    <property type="evidence" value="ECO:0007669"/>
    <property type="project" value="UniProtKB-EC"/>
</dbReference>
<gene>
    <name evidence="5" type="primary">sipC</name>
    <name evidence="5" type="ORF">TZ86_00700</name>
</gene>
<reference evidence="5 6" key="1">
    <citation type="submission" date="2015-02" db="EMBL/GenBank/DDBJ databases">
        <title>Evolution of amylase-binding proteins of oral streptococcal species.</title>
        <authorList>
            <person name="Haase E.M."/>
        </authorList>
    </citation>
    <scope>NUCLEOTIDE SEQUENCE [LARGE SCALE GENOMIC DNA]</scope>
    <source>
        <strain evidence="5 6">G9B</strain>
    </source>
</reference>
<dbReference type="RefSeq" id="WP_045503418.1">
    <property type="nucleotide sequence ID" value="NZ_CP077224.1"/>
</dbReference>
<dbReference type="Pfam" id="PF10502">
    <property type="entry name" value="Peptidase_S26"/>
    <property type="match status" value="1"/>
</dbReference>
<dbReference type="PRINTS" id="PR00727">
    <property type="entry name" value="LEADERPTASE"/>
</dbReference>
<evidence type="ECO:0000256" key="3">
    <source>
        <dbReference type="RuleBase" id="RU362042"/>
    </source>
</evidence>
<dbReference type="SUPFAM" id="SSF51306">
    <property type="entry name" value="LexA/Signal peptidase"/>
    <property type="match status" value="1"/>
</dbReference>
<evidence type="ECO:0000259" key="4">
    <source>
        <dbReference type="Pfam" id="PF10502"/>
    </source>
</evidence>
<dbReference type="GO" id="GO:0005886">
    <property type="term" value="C:plasma membrane"/>
    <property type="evidence" value="ECO:0007669"/>
    <property type="project" value="UniProtKB-SubCell"/>
</dbReference>
<dbReference type="PANTHER" id="PTHR43390:SF1">
    <property type="entry name" value="CHLOROPLAST PROCESSING PEPTIDASE"/>
    <property type="match status" value="1"/>
</dbReference>
<dbReference type="InterPro" id="IPR019533">
    <property type="entry name" value="Peptidase_S26"/>
</dbReference>
<evidence type="ECO:0000256" key="1">
    <source>
        <dbReference type="ARBA" id="ARBA00004401"/>
    </source>
</evidence>
<sequence>MVKRDLIRNLLILVIAIFIFVALRLLVFTPYTIKSQDSNRYLTENDFVLAIRGEKIQREDFVLYEVDGKEYVGRVIAKGNDSFIYMDDVLYLNNKIKTENYLSSIKEKYLATPGNSGYFTHDFSLQMLTDSKTRKIPKDSYLILNDNRQNTRDSREFGLISSKQIQGVISFRISPLKKFGFIENK</sequence>
<name>A0AAW3H6H3_STRGN</name>
<dbReference type="InterPro" id="IPR036286">
    <property type="entry name" value="LexA/Signal_pep-like_sf"/>
</dbReference>
<dbReference type="EMBL" id="JYGL01000001">
    <property type="protein sequence ID" value="KJQ58855.1"/>
    <property type="molecule type" value="Genomic_DNA"/>
</dbReference>
<dbReference type="GO" id="GO:0004252">
    <property type="term" value="F:serine-type endopeptidase activity"/>
    <property type="evidence" value="ECO:0007669"/>
    <property type="project" value="InterPro"/>
</dbReference>
<organism evidence="5 6">
    <name type="scientific">Streptococcus gordonii</name>
    <dbReference type="NCBI Taxonomy" id="1302"/>
    <lineage>
        <taxon>Bacteria</taxon>
        <taxon>Bacillati</taxon>
        <taxon>Bacillota</taxon>
        <taxon>Bacilli</taxon>
        <taxon>Lactobacillales</taxon>
        <taxon>Streptococcaceae</taxon>
        <taxon>Streptococcus</taxon>
    </lineage>
</organism>
<keyword evidence="3" id="KW-0812">Transmembrane</keyword>
<comment type="subcellular location">
    <subcellularLocation>
        <location evidence="1">Cell membrane</location>
        <topology evidence="1">Single-pass type II membrane protein</topology>
    </subcellularLocation>
    <subcellularLocation>
        <location evidence="3">Membrane</location>
        <topology evidence="3">Single-pass type II membrane protein</topology>
    </subcellularLocation>
</comment>
<dbReference type="InterPro" id="IPR000223">
    <property type="entry name" value="Pept_S26A_signal_pept_1"/>
</dbReference>
<keyword evidence="3" id="KW-1133">Transmembrane helix</keyword>
<feature type="transmembrane region" description="Helical" evidence="3">
    <location>
        <begin position="6"/>
        <end position="27"/>
    </location>
</feature>
<comment type="catalytic activity">
    <reaction evidence="3">
        <text>Cleavage of hydrophobic, N-terminal signal or leader sequences from secreted and periplasmic proteins.</text>
        <dbReference type="EC" id="3.4.21.89"/>
    </reaction>
</comment>
<dbReference type="GeneID" id="93787561"/>
<keyword evidence="3" id="KW-0472">Membrane</keyword>
<comment type="caution">
    <text evidence="5">The sequence shown here is derived from an EMBL/GenBank/DDBJ whole genome shotgun (WGS) entry which is preliminary data.</text>
</comment>
<keyword evidence="3 5" id="KW-0378">Hydrolase</keyword>